<proteinExistence type="predicted"/>
<evidence type="ECO:0000313" key="2">
    <source>
        <dbReference type="Proteomes" id="UP000193228"/>
    </source>
</evidence>
<dbReference type="STRING" id="1515439.SAMN06265784_11679"/>
<dbReference type="AlphaFoldDB" id="A0A1X7M2P1"/>
<sequence length="31" mass="3267">MSVANKTGLYTCGIVAPGPCTAAVWNREWLG</sequence>
<organism evidence="1 2">
    <name type="scientific">Paraburkholderia susongensis</name>
    <dbReference type="NCBI Taxonomy" id="1515439"/>
    <lineage>
        <taxon>Bacteria</taxon>
        <taxon>Pseudomonadati</taxon>
        <taxon>Pseudomonadota</taxon>
        <taxon>Betaproteobacteria</taxon>
        <taxon>Burkholderiales</taxon>
        <taxon>Burkholderiaceae</taxon>
        <taxon>Paraburkholderia</taxon>
    </lineage>
</organism>
<dbReference type="EMBL" id="FXAT01000016">
    <property type="protein sequence ID" value="SMG60428.1"/>
    <property type="molecule type" value="Genomic_DNA"/>
</dbReference>
<keyword evidence="2" id="KW-1185">Reference proteome</keyword>
<protein>
    <submittedName>
        <fullName evidence="1">Uncharacterized protein</fullName>
    </submittedName>
</protein>
<gene>
    <name evidence="1" type="ORF">SAMN06265784_11679</name>
</gene>
<reference evidence="2" key="1">
    <citation type="submission" date="2017-04" db="EMBL/GenBank/DDBJ databases">
        <authorList>
            <person name="Varghese N."/>
            <person name="Submissions S."/>
        </authorList>
    </citation>
    <scope>NUCLEOTIDE SEQUENCE [LARGE SCALE GENOMIC DNA]</scope>
    <source>
        <strain evidence="2">LMG 29540</strain>
    </source>
</reference>
<dbReference type="Proteomes" id="UP000193228">
    <property type="component" value="Unassembled WGS sequence"/>
</dbReference>
<name>A0A1X7M2P1_9BURK</name>
<evidence type="ECO:0000313" key="1">
    <source>
        <dbReference type="EMBL" id="SMG60428.1"/>
    </source>
</evidence>
<accession>A0A1X7M2P1</accession>